<feature type="chain" id="PRO_5028906186" evidence="1">
    <location>
        <begin position="23"/>
        <end position="210"/>
    </location>
</feature>
<keyword evidence="3" id="KW-1185">Reference proteome</keyword>
<protein>
    <submittedName>
        <fullName evidence="2">Uncharacterized protein</fullName>
    </submittedName>
</protein>
<organism evidence="2 3">
    <name type="scientific">Deinococcus arboris</name>
    <dbReference type="NCBI Taxonomy" id="2682977"/>
    <lineage>
        <taxon>Bacteria</taxon>
        <taxon>Thermotogati</taxon>
        <taxon>Deinococcota</taxon>
        <taxon>Deinococci</taxon>
        <taxon>Deinococcales</taxon>
        <taxon>Deinococcaceae</taxon>
        <taxon>Deinococcus</taxon>
    </lineage>
</organism>
<evidence type="ECO:0000313" key="2">
    <source>
        <dbReference type="EMBL" id="MVN88038.1"/>
    </source>
</evidence>
<comment type="caution">
    <text evidence="2">The sequence shown here is derived from an EMBL/GenBank/DDBJ whole genome shotgun (WGS) entry which is preliminary data.</text>
</comment>
<sequence length="210" mass="23377">MKTPWKVAIAGALAVGAGGAYMSIQQNPQDPQHIADAYVVANIKNDSKAIGELLGLGDSPMEQVLGTVMGAALNTYWSDQAQNPEDFHWTLIPQQHTEAVTEYIIDLHTPNYGALADKEMELLGYRTDEDGVLTVAEEPQITVEEAERQARADPTIKPLHFRVPLQLIRKQNTWIVNPDQEENNAIFTVIRRGDSSTENLKYLITPEQKQ</sequence>
<accession>A0A7C9LM84</accession>
<evidence type="ECO:0000256" key="1">
    <source>
        <dbReference type="SAM" id="SignalP"/>
    </source>
</evidence>
<reference evidence="2 3" key="1">
    <citation type="submission" date="2019-12" db="EMBL/GenBank/DDBJ databases">
        <title>Deinococcus sp. HMF7620 Genome sequencing and assembly.</title>
        <authorList>
            <person name="Kang H."/>
            <person name="Kim H."/>
            <person name="Joh K."/>
        </authorList>
    </citation>
    <scope>NUCLEOTIDE SEQUENCE [LARGE SCALE GENOMIC DNA]</scope>
    <source>
        <strain evidence="2 3">HMF7620</strain>
    </source>
</reference>
<gene>
    <name evidence="2" type="ORF">GO986_14885</name>
</gene>
<dbReference type="RefSeq" id="WP_157460098.1">
    <property type="nucleotide sequence ID" value="NZ_WQLB01000022.1"/>
</dbReference>
<dbReference type="EMBL" id="WQLB01000022">
    <property type="protein sequence ID" value="MVN88038.1"/>
    <property type="molecule type" value="Genomic_DNA"/>
</dbReference>
<feature type="signal peptide" evidence="1">
    <location>
        <begin position="1"/>
        <end position="22"/>
    </location>
</feature>
<dbReference type="AlphaFoldDB" id="A0A7C9LM84"/>
<keyword evidence="1" id="KW-0732">Signal</keyword>
<evidence type="ECO:0000313" key="3">
    <source>
        <dbReference type="Proteomes" id="UP000483286"/>
    </source>
</evidence>
<dbReference type="Proteomes" id="UP000483286">
    <property type="component" value="Unassembled WGS sequence"/>
</dbReference>
<proteinExistence type="predicted"/>
<name>A0A7C9LM84_9DEIO</name>